<proteinExistence type="predicted"/>
<sequence>MTSSHSSPFIRLPHVGFYRVSIVSPGLIKASLDTRLSLHTSTNLSRSRHSIGISKVQSCPNRELLSCISIKLTNITEVIIKNLRTNVIGHLRTLRAWSCIAKIQVSLIKVFSNCISYCLPRSACFSCFSCLLTSPNSTIKLTHTIESGSEDTALNNILQLTDVDIIIILML</sequence>
<reference evidence="1" key="2">
    <citation type="submission" date="2015-03" db="EMBL/GenBank/DDBJ databases">
        <authorList>
            <person name="Chow C.-E.T."/>
            <person name="Winget D.M."/>
            <person name="White R.A.III."/>
            <person name="Hallam S.J."/>
            <person name="Suttle C.A."/>
        </authorList>
    </citation>
    <scope>NUCLEOTIDE SEQUENCE</scope>
    <source>
        <strain evidence="1">Oxic3_4</strain>
    </source>
</reference>
<organism evidence="1">
    <name type="scientific">uncultured marine virus</name>
    <dbReference type="NCBI Taxonomy" id="186617"/>
    <lineage>
        <taxon>Viruses</taxon>
        <taxon>environmental samples</taxon>
    </lineage>
</organism>
<name>A0A0F7LBZ4_9VIRU</name>
<accession>A0A0F7LBZ4</accession>
<dbReference type="EMBL" id="KR029610">
    <property type="protein sequence ID" value="AKH48857.1"/>
    <property type="molecule type" value="Genomic_DNA"/>
</dbReference>
<reference evidence="1" key="1">
    <citation type="journal article" date="2015" name="Front. Microbiol.">
        <title>Combining genomic sequencing methods to explore viral diversity and reveal potential virus-host interactions.</title>
        <authorList>
            <person name="Chow C.E."/>
            <person name="Winget D.M."/>
            <person name="White R.A.III."/>
            <person name="Hallam S.J."/>
            <person name="Suttle C.A."/>
        </authorList>
    </citation>
    <scope>NUCLEOTIDE SEQUENCE</scope>
    <source>
        <strain evidence="1">Oxic3_4</strain>
    </source>
</reference>
<evidence type="ECO:0000313" key="1">
    <source>
        <dbReference type="EMBL" id="AKH48857.1"/>
    </source>
</evidence>
<protein>
    <submittedName>
        <fullName evidence="1">Uncharacterized protein</fullName>
    </submittedName>
</protein>